<evidence type="ECO:0000313" key="8">
    <source>
        <dbReference type="Proteomes" id="UP000061362"/>
    </source>
</evidence>
<evidence type="ECO:0000313" key="9">
    <source>
        <dbReference type="Proteomes" id="UP000062398"/>
    </source>
</evidence>
<accession>A0A0K1T2A4</accession>
<evidence type="ECO:0000313" key="4">
    <source>
        <dbReference type="EMBL" id="AKV78932.1"/>
    </source>
</evidence>
<dbReference type="EMBL" id="CP012172">
    <property type="protein sequence ID" value="AKV74442.1"/>
    <property type="molecule type" value="Genomic_DNA"/>
</dbReference>
<dbReference type="EMBL" id="CP012174">
    <property type="protein sequence ID" value="AKV78932.1"/>
    <property type="molecule type" value="Genomic_DNA"/>
</dbReference>
<protein>
    <submittedName>
        <fullName evidence="5">Uncharacterized protein</fullName>
    </submittedName>
</protein>
<dbReference type="GeneID" id="91755942"/>
<keyword evidence="1" id="KW-1133">Transmembrane helix</keyword>
<keyword evidence="1" id="KW-0812">Transmembrane</keyword>
<dbReference type="Proteomes" id="UP000056255">
    <property type="component" value="Chromosome"/>
</dbReference>
<dbReference type="AlphaFoldDB" id="A0A0K1T2A4"/>
<sequence length="64" mass="6903">MIEVVLLTKVVLTMVGVISSVYGISYVILGRFDIPFIPKKDSTMVGSMLIGIALALFIISAFIP</sequence>
<reference evidence="6 7" key="2">
    <citation type="submission" date="2015-07" db="EMBL/GenBank/DDBJ databases">
        <title>Physiological, transcriptional responses and genome re-sequencing of acid resistant extremely thermoacidophilic Metallosphaera sedula SARC-M1.</title>
        <authorList>
            <person name="Ai C."/>
            <person name="McCarthy S."/>
            <person name="Eckrich V."/>
            <person name="Rudrappa D."/>
            <person name="Qiu G."/>
            <person name="Blum P."/>
        </authorList>
    </citation>
    <scope>NUCLEOTIDE SEQUENCE [LARGE SCALE GENOMIC DNA]</scope>
    <source>
        <strain evidence="6 7">SARC-M1</strain>
    </source>
</reference>
<evidence type="ECO:0000256" key="1">
    <source>
        <dbReference type="SAM" id="Phobius"/>
    </source>
</evidence>
<dbReference type="PATRIC" id="fig|43687.5.peg.1566"/>
<proteinExistence type="predicted"/>
<gene>
    <name evidence="2" type="ORF">MsedA_1460</name>
    <name evidence="3" type="ORF">MsedB_1462</name>
    <name evidence="4" type="ORF">MsedC_1460</name>
    <name evidence="5" type="ORF">MsedD_1461</name>
    <name evidence="6" type="ORF">MsedE_1466</name>
</gene>
<name>A0A0K1T2A4_9CREN</name>
<dbReference type="EMBL" id="CP012176">
    <property type="protein sequence ID" value="AKV83416.1"/>
    <property type="molecule type" value="Genomic_DNA"/>
</dbReference>
<evidence type="ECO:0000313" key="10">
    <source>
        <dbReference type="Proteomes" id="UP000062475"/>
    </source>
</evidence>
<dbReference type="Proteomes" id="UP000068832">
    <property type="component" value="Chromosome"/>
</dbReference>
<dbReference type="Proteomes" id="UP000062475">
    <property type="component" value="Chromosome"/>
</dbReference>
<keyword evidence="1" id="KW-0472">Membrane</keyword>
<feature type="transmembrane region" description="Helical" evidence="1">
    <location>
        <begin position="41"/>
        <end position="63"/>
    </location>
</feature>
<dbReference type="Proteomes" id="UP000062398">
    <property type="component" value="Chromosome"/>
</dbReference>
<evidence type="ECO:0000313" key="11">
    <source>
        <dbReference type="Proteomes" id="UP000068832"/>
    </source>
</evidence>
<dbReference type="EMBL" id="CP012173">
    <property type="protein sequence ID" value="AKV76681.1"/>
    <property type="molecule type" value="Genomic_DNA"/>
</dbReference>
<feature type="transmembrane region" description="Helical" evidence="1">
    <location>
        <begin position="6"/>
        <end position="29"/>
    </location>
</feature>
<dbReference type="RefSeq" id="WP_048060099.1">
    <property type="nucleotide sequence ID" value="NZ_AP019770.1"/>
</dbReference>
<evidence type="ECO:0000313" key="5">
    <source>
        <dbReference type="EMBL" id="AKV81177.1"/>
    </source>
</evidence>
<evidence type="ECO:0000313" key="6">
    <source>
        <dbReference type="EMBL" id="AKV83416.1"/>
    </source>
</evidence>
<evidence type="ECO:0000313" key="2">
    <source>
        <dbReference type="EMBL" id="AKV74442.1"/>
    </source>
</evidence>
<evidence type="ECO:0000313" key="7">
    <source>
        <dbReference type="Proteomes" id="UP000056255"/>
    </source>
</evidence>
<dbReference type="Proteomes" id="UP000061362">
    <property type="component" value="Chromosome"/>
</dbReference>
<evidence type="ECO:0000313" key="3">
    <source>
        <dbReference type="EMBL" id="AKV76681.1"/>
    </source>
</evidence>
<organism evidence="5 8">
    <name type="scientific">Metallosphaera sedula</name>
    <dbReference type="NCBI Taxonomy" id="43687"/>
    <lineage>
        <taxon>Archaea</taxon>
        <taxon>Thermoproteota</taxon>
        <taxon>Thermoprotei</taxon>
        <taxon>Sulfolobales</taxon>
        <taxon>Sulfolobaceae</taxon>
        <taxon>Metallosphaera</taxon>
    </lineage>
</organism>
<reference evidence="8 9" key="1">
    <citation type="journal article" date="2015" name="Genome Announc.">
        <title>Complete Genome Sequences of Evolved Arsenate-Resistant Metallosphaera sedula Strains.</title>
        <authorList>
            <person name="Ai C."/>
            <person name="McCarthy S."/>
            <person name="Schackwitz W."/>
            <person name="Martin J."/>
            <person name="Lipzen A."/>
            <person name="Blum P."/>
        </authorList>
    </citation>
    <scope>NUCLEOTIDE SEQUENCE [LARGE SCALE GENOMIC DNA]</scope>
    <source>
        <strain evidence="4 9">ARS120-1</strain>
        <strain evidence="5 8">ARS120-2</strain>
        <strain evidence="2 11">ARS50-1</strain>
        <strain evidence="3 10">ARS50-2</strain>
    </source>
</reference>
<dbReference type="EMBL" id="CP012175">
    <property type="protein sequence ID" value="AKV81177.1"/>
    <property type="molecule type" value="Genomic_DNA"/>
</dbReference>